<evidence type="ECO:0000256" key="4">
    <source>
        <dbReference type="ARBA" id="ARBA00048461"/>
    </source>
</evidence>
<organism evidence="7 8">
    <name type="scientific">Crepidotus variabilis</name>
    <dbReference type="NCBI Taxonomy" id="179855"/>
    <lineage>
        <taxon>Eukaryota</taxon>
        <taxon>Fungi</taxon>
        <taxon>Dikarya</taxon>
        <taxon>Basidiomycota</taxon>
        <taxon>Agaricomycotina</taxon>
        <taxon>Agaricomycetes</taxon>
        <taxon>Agaricomycetidae</taxon>
        <taxon>Agaricales</taxon>
        <taxon>Agaricineae</taxon>
        <taxon>Crepidotaceae</taxon>
        <taxon>Crepidotus</taxon>
    </lineage>
</organism>
<feature type="non-terminal residue" evidence="7">
    <location>
        <position position="379"/>
    </location>
</feature>
<comment type="catalytic activity">
    <reaction evidence="3">
        <text>a diacylglycerol + H2O = a monoacylglycerol + a fatty acid + H(+)</text>
        <dbReference type="Rhea" id="RHEA:32731"/>
        <dbReference type="ChEBI" id="CHEBI:15377"/>
        <dbReference type="ChEBI" id="CHEBI:15378"/>
        <dbReference type="ChEBI" id="CHEBI:17408"/>
        <dbReference type="ChEBI" id="CHEBI:18035"/>
        <dbReference type="ChEBI" id="CHEBI:28868"/>
    </reaction>
</comment>
<comment type="catalytic activity">
    <reaction evidence="4">
        <text>a monoacylglycerol + H2O = glycerol + a fatty acid + H(+)</text>
        <dbReference type="Rhea" id="RHEA:15245"/>
        <dbReference type="ChEBI" id="CHEBI:15377"/>
        <dbReference type="ChEBI" id="CHEBI:15378"/>
        <dbReference type="ChEBI" id="CHEBI:17408"/>
        <dbReference type="ChEBI" id="CHEBI:17754"/>
        <dbReference type="ChEBI" id="CHEBI:28868"/>
    </reaction>
</comment>
<dbReference type="Pfam" id="PF01764">
    <property type="entry name" value="Lipase_3"/>
    <property type="match status" value="1"/>
</dbReference>
<feature type="domain" description="Fungal lipase-type" evidence="6">
    <location>
        <begin position="144"/>
        <end position="290"/>
    </location>
</feature>
<dbReference type="AlphaFoldDB" id="A0A9P6EGF9"/>
<reference evidence="7" key="1">
    <citation type="submission" date="2020-11" db="EMBL/GenBank/DDBJ databases">
        <authorList>
            <consortium name="DOE Joint Genome Institute"/>
            <person name="Ahrendt S."/>
            <person name="Riley R."/>
            <person name="Andreopoulos W."/>
            <person name="Labutti K."/>
            <person name="Pangilinan J."/>
            <person name="Ruiz-Duenas F.J."/>
            <person name="Barrasa J.M."/>
            <person name="Sanchez-Garcia M."/>
            <person name="Camarero S."/>
            <person name="Miyauchi S."/>
            <person name="Serrano A."/>
            <person name="Linde D."/>
            <person name="Babiker R."/>
            <person name="Drula E."/>
            <person name="Ayuso-Fernandez I."/>
            <person name="Pacheco R."/>
            <person name="Padilla G."/>
            <person name="Ferreira P."/>
            <person name="Barriuso J."/>
            <person name="Kellner H."/>
            <person name="Castanera R."/>
            <person name="Alfaro M."/>
            <person name="Ramirez L."/>
            <person name="Pisabarro A.G."/>
            <person name="Kuo A."/>
            <person name="Tritt A."/>
            <person name="Lipzen A."/>
            <person name="He G."/>
            <person name="Yan M."/>
            <person name="Ng V."/>
            <person name="Cullen D."/>
            <person name="Martin F."/>
            <person name="Rosso M.-N."/>
            <person name="Henrissat B."/>
            <person name="Hibbett D."/>
            <person name="Martinez A.T."/>
            <person name="Grigoriev I.V."/>
        </authorList>
    </citation>
    <scope>NUCLEOTIDE SEQUENCE</scope>
    <source>
        <strain evidence="7">CBS 506.95</strain>
    </source>
</reference>
<evidence type="ECO:0000256" key="5">
    <source>
        <dbReference type="SAM" id="SignalP"/>
    </source>
</evidence>
<accession>A0A9P6EGF9</accession>
<dbReference type="PANTHER" id="PTHR45856">
    <property type="entry name" value="ALPHA/BETA-HYDROLASES SUPERFAMILY PROTEIN"/>
    <property type="match status" value="1"/>
</dbReference>
<dbReference type="Proteomes" id="UP000807306">
    <property type="component" value="Unassembled WGS sequence"/>
</dbReference>
<dbReference type="Gene3D" id="3.40.50.1820">
    <property type="entry name" value="alpha/beta hydrolase"/>
    <property type="match status" value="1"/>
</dbReference>
<name>A0A9P6EGF9_9AGAR</name>
<dbReference type="InterPro" id="IPR002921">
    <property type="entry name" value="Fungal_lipase-type"/>
</dbReference>
<feature type="chain" id="PRO_5040312387" evidence="5">
    <location>
        <begin position="22"/>
        <end position="379"/>
    </location>
</feature>
<keyword evidence="5" id="KW-0732">Signal</keyword>
<dbReference type="PANTHER" id="PTHR45856:SF24">
    <property type="entry name" value="FUNGAL LIPASE-LIKE DOMAIN-CONTAINING PROTEIN"/>
    <property type="match status" value="1"/>
</dbReference>
<evidence type="ECO:0000256" key="3">
    <source>
        <dbReference type="ARBA" id="ARBA00047591"/>
    </source>
</evidence>
<sequence>MPFIWLKLYMLFLGWFQNSKAKERTQQYVLTDEQRKMYAAEKLENFRWISKLAATYANHELSKADLASEDLYKQLAELGQFAELAYSAVSVASLLQNFTTLSQPHYPLEGYEALQGCILVDACRGTLAELPAYVAYRPSLQQLVVSIAGTSSLLHALHDLRAWKTKHDSGSGGVHSGFWFLYQGLKQSLVSGVRKGLADHSPMEVVVTGHSMGGSIAYLFCIDLLSSDDILPPNMKLTVASFGAPRTGDKQLVQYFRNLVTIFLGKWGVNSFQEYSVKGYNDGVPALPPFTIGYRHFCLEPIYTIEGKLFRTPASDCEHALFHVQSELQTMENLRVFPKGGHNYYNGRDLERFARRINWLDKSKPSEEGWEDRYMSFAI</sequence>
<protein>
    <submittedName>
        <fullName evidence="7">Alpha/Beta hydrolase protein</fullName>
    </submittedName>
</protein>
<comment type="caution">
    <text evidence="7">The sequence shown here is derived from an EMBL/GenBank/DDBJ whole genome shotgun (WGS) entry which is preliminary data.</text>
</comment>
<evidence type="ECO:0000259" key="6">
    <source>
        <dbReference type="Pfam" id="PF01764"/>
    </source>
</evidence>
<proteinExistence type="inferred from homology"/>
<keyword evidence="7" id="KW-0378">Hydrolase</keyword>
<keyword evidence="1" id="KW-1015">Disulfide bond</keyword>
<evidence type="ECO:0000256" key="1">
    <source>
        <dbReference type="ARBA" id="ARBA00023157"/>
    </source>
</evidence>
<comment type="similarity">
    <text evidence="2">Belongs to the AB hydrolase superfamily. Lipase family. Class 3 subfamily.</text>
</comment>
<dbReference type="CDD" id="cd00519">
    <property type="entry name" value="Lipase_3"/>
    <property type="match status" value="1"/>
</dbReference>
<evidence type="ECO:0000256" key="2">
    <source>
        <dbReference type="ARBA" id="ARBA00043996"/>
    </source>
</evidence>
<dbReference type="GO" id="GO:0016787">
    <property type="term" value="F:hydrolase activity"/>
    <property type="evidence" value="ECO:0007669"/>
    <property type="project" value="UniProtKB-KW"/>
</dbReference>
<evidence type="ECO:0000313" key="8">
    <source>
        <dbReference type="Proteomes" id="UP000807306"/>
    </source>
</evidence>
<dbReference type="SUPFAM" id="SSF53474">
    <property type="entry name" value="alpha/beta-Hydrolases"/>
    <property type="match status" value="1"/>
</dbReference>
<dbReference type="InterPro" id="IPR029058">
    <property type="entry name" value="AB_hydrolase_fold"/>
</dbReference>
<evidence type="ECO:0000313" key="7">
    <source>
        <dbReference type="EMBL" id="KAF9528622.1"/>
    </source>
</evidence>
<keyword evidence="8" id="KW-1185">Reference proteome</keyword>
<dbReference type="InterPro" id="IPR051218">
    <property type="entry name" value="Sec_MonoDiacylglyc_Lipase"/>
</dbReference>
<dbReference type="OrthoDB" id="426718at2759"/>
<gene>
    <name evidence="7" type="ORF">CPB83DRAFT_853974</name>
</gene>
<dbReference type="EMBL" id="MU157851">
    <property type="protein sequence ID" value="KAF9528622.1"/>
    <property type="molecule type" value="Genomic_DNA"/>
</dbReference>
<feature type="signal peptide" evidence="5">
    <location>
        <begin position="1"/>
        <end position="21"/>
    </location>
</feature>
<dbReference type="GO" id="GO:0006629">
    <property type="term" value="P:lipid metabolic process"/>
    <property type="evidence" value="ECO:0007669"/>
    <property type="project" value="InterPro"/>
</dbReference>